<dbReference type="RefSeq" id="WP_055418431.1">
    <property type="nucleotide sequence ID" value="NZ_CP019724.1"/>
</dbReference>
<feature type="compositionally biased region" description="Low complexity" evidence="1">
    <location>
        <begin position="161"/>
        <end position="178"/>
    </location>
</feature>
<evidence type="ECO:0000313" key="3">
    <source>
        <dbReference type="Proteomes" id="UP000189443"/>
    </source>
</evidence>
<dbReference type="OrthoDB" id="4332983at2"/>
<gene>
    <name evidence="2" type="ORF">B1H29_15435</name>
</gene>
<evidence type="ECO:0000313" key="2">
    <source>
        <dbReference type="EMBL" id="AQS68144.1"/>
    </source>
</evidence>
<feature type="compositionally biased region" description="Basic and acidic residues" evidence="1">
    <location>
        <begin position="1"/>
        <end position="16"/>
    </location>
</feature>
<sequence>MSRLGREKQRDQEGAERSPAPAATPIDVRVPVADSGPRSASVDGSPVVAAPGEEIQNAVLNRLHRLALAAGRPVLATVHDERIGYSVPLRVDPDGSSHLAAEPVPTVPGGPAVQRDRHTHVLRPVEPVRDGDPTDSLPTTPGPQGAPAGESAPTFTLRALPEPAAGPAPGTVAPPTGEFGPPPRMDGVSATGASDSSTPPPTRGPVVDVVPDPDPDPDPKPTPARGFDAVAEAVLGDEPLTAPGDATAPALLAEPTARINEAVKEGRTESAARLAEQTVAEASATLGPEHPEVLRLRELTAYIAYLSGDPDHALRVSLDLVRIHRRAGDPEAAYGNVQSAATAWRAVRDPARGLELGHELVGLWSELAAEEGPAAADSEQLESARNRMGRLAERARARTG</sequence>
<accession>A0A1S6J8P6</accession>
<reference evidence="2 3" key="1">
    <citation type="submission" date="2017-02" db="EMBL/GenBank/DDBJ databases">
        <title>Streptomyces pactum ACT12 Genome sequencing and assembly.</title>
        <authorList>
            <person name="Xue Q."/>
            <person name="Yan X."/>
            <person name="Jia L."/>
            <person name="Yan H."/>
        </authorList>
    </citation>
    <scope>NUCLEOTIDE SEQUENCE [LARGE SCALE GENOMIC DNA]</scope>
    <source>
        <strain evidence="2 3">ACT12</strain>
    </source>
</reference>
<feature type="compositionally biased region" description="Basic and acidic residues" evidence="1">
    <location>
        <begin position="382"/>
        <end position="400"/>
    </location>
</feature>
<name>A0A1S6J8P6_9ACTN</name>
<protein>
    <recommendedName>
        <fullName evidence="4">Tetratricopeptide repeat protein</fullName>
    </recommendedName>
</protein>
<dbReference type="KEGG" id="spac:B1H29_15435"/>
<feature type="region of interest" description="Disordered" evidence="1">
    <location>
        <begin position="94"/>
        <end position="225"/>
    </location>
</feature>
<evidence type="ECO:0000256" key="1">
    <source>
        <dbReference type="SAM" id="MobiDB-lite"/>
    </source>
</evidence>
<feature type="region of interest" description="Disordered" evidence="1">
    <location>
        <begin position="372"/>
        <end position="400"/>
    </location>
</feature>
<feature type="compositionally biased region" description="Low complexity" evidence="1">
    <location>
        <begin position="138"/>
        <end position="149"/>
    </location>
</feature>
<dbReference type="EMBL" id="CP019724">
    <property type="protein sequence ID" value="AQS68144.1"/>
    <property type="molecule type" value="Genomic_DNA"/>
</dbReference>
<dbReference type="Gene3D" id="1.25.40.10">
    <property type="entry name" value="Tetratricopeptide repeat domain"/>
    <property type="match status" value="1"/>
</dbReference>
<keyword evidence="3" id="KW-1185">Reference proteome</keyword>
<dbReference type="InterPro" id="IPR011990">
    <property type="entry name" value="TPR-like_helical_dom_sf"/>
</dbReference>
<dbReference type="AlphaFoldDB" id="A0A1S6J8P6"/>
<evidence type="ECO:0008006" key="4">
    <source>
        <dbReference type="Google" id="ProtNLM"/>
    </source>
</evidence>
<organism evidence="2 3">
    <name type="scientific">Streptomyces pactum</name>
    <dbReference type="NCBI Taxonomy" id="68249"/>
    <lineage>
        <taxon>Bacteria</taxon>
        <taxon>Bacillati</taxon>
        <taxon>Actinomycetota</taxon>
        <taxon>Actinomycetes</taxon>
        <taxon>Kitasatosporales</taxon>
        <taxon>Streptomycetaceae</taxon>
        <taxon>Streptomyces</taxon>
    </lineage>
</organism>
<feature type="region of interest" description="Disordered" evidence="1">
    <location>
        <begin position="1"/>
        <end position="47"/>
    </location>
</feature>
<proteinExistence type="predicted"/>
<dbReference type="Proteomes" id="UP000189443">
    <property type="component" value="Chromosome"/>
</dbReference>